<keyword evidence="2" id="KW-1185">Reference proteome</keyword>
<dbReference type="SUPFAM" id="SSF56601">
    <property type="entry name" value="beta-lactamase/transpeptidase-like"/>
    <property type="match status" value="1"/>
</dbReference>
<proteinExistence type="predicted"/>
<dbReference type="Gene3D" id="3.40.710.10">
    <property type="entry name" value="DD-peptidase/beta-lactamase superfamily"/>
    <property type="match status" value="1"/>
</dbReference>
<gene>
    <name evidence="1" type="ORF">ACIGXA_21895</name>
</gene>
<reference evidence="1 2" key="1">
    <citation type="submission" date="2024-10" db="EMBL/GenBank/DDBJ databases">
        <title>The Natural Products Discovery Center: Release of the First 8490 Sequenced Strains for Exploring Actinobacteria Biosynthetic Diversity.</title>
        <authorList>
            <person name="Kalkreuter E."/>
            <person name="Kautsar S.A."/>
            <person name="Yang D."/>
            <person name="Bader C.D."/>
            <person name="Teijaro C.N."/>
            <person name="Fluegel L."/>
            <person name="Davis C.M."/>
            <person name="Simpson J.R."/>
            <person name="Lauterbach L."/>
            <person name="Steele A.D."/>
            <person name="Gui C."/>
            <person name="Meng S."/>
            <person name="Li G."/>
            <person name="Viehrig K."/>
            <person name="Ye F."/>
            <person name="Su P."/>
            <person name="Kiefer A.F."/>
            <person name="Nichols A."/>
            <person name="Cepeda A.J."/>
            <person name="Yan W."/>
            <person name="Fan B."/>
            <person name="Jiang Y."/>
            <person name="Adhikari A."/>
            <person name="Zheng C.-J."/>
            <person name="Schuster L."/>
            <person name="Cowan T.M."/>
            <person name="Smanski M.J."/>
            <person name="Chevrette M.G."/>
            <person name="De Carvalho L.P.S."/>
            <person name="Shen B."/>
        </authorList>
    </citation>
    <scope>NUCLEOTIDE SEQUENCE [LARGE SCALE GENOMIC DNA]</scope>
    <source>
        <strain evidence="1 2">NPDC053399</strain>
    </source>
</reference>
<evidence type="ECO:0008006" key="3">
    <source>
        <dbReference type="Google" id="ProtNLM"/>
    </source>
</evidence>
<evidence type="ECO:0000313" key="1">
    <source>
        <dbReference type="EMBL" id="MFI9103174.1"/>
    </source>
</evidence>
<organism evidence="1 2">
    <name type="scientific">Streptomyces fildesensis</name>
    <dbReference type="NCBI Taxonomy" id="375757"/>
    <lineage>
        <taxon>Bacteria</taxon>
        <taxon>Bacillati</taxon>
        <taxon>Actinomycetota</taxon>
        <taxon>Actinomycetes</taxon>
        <taxon>Kitasatosporales</taxon>
        <taxon>Streptomycetaceae</taxon>
        <taxon>Streptomyces</taxon>
    </lineage>
</organism>
<evidence type="ECO:0000313" key="2">
    <source>
        <dbReference type="Proteomes" id="UP001614394"/>
    </source>
</evidence>
<sequence>MPLFTGAYADPLASSAETTMQSLLNATRQTLSLTGAPNVNNLALIVVALTGYEGATNHPWAALRDQEEHYSGSLVKTAAMYAAFDLRASADQLATAGGLTTWPQIESALIAAFNPEVVAHTPSLISGSTLLRPQDKSRKPDYSAVLQLDTGPDFIVGFTQAQTDAFENMMVVQDNPGATVTIHGLGYPYLNGKIADDGFFDGVSSGVWLAGDYAQVWPAARISCVNDVNTAQGTTVRHLARLMTILADDELVGPLSSAGMKELMGRAGNFFHQTSPPIWPIDGRFIATHGKVGIGRLKSNQAVFSEALLVHDSLRDLKFVVVWQNVIQNGQPQRTLFEPVAMLAEAAMNAFIP</sequence>
<dbReference type="InterPro" id="IPR012338">
    <property type="entry name" value="Beta-lactam/transpept-like"/>
</dbReference>
<dbReference type="RefSeq" id="WP_399651801.1">
    <property type="nucleotide sequence ID" value="NZ_JBITYG010000006.1"/>
</dbReference>
<protein>
    <recommendedName>
        <fullName evidence="3">Beta-lactamase-related domain-containing protein</fullName>
    </recommendedName>
</protein>
<dbReference type="Proteomes" id="UP001614394">
    <property type="component" value="Unassembled WGS sequence"/>
</dbReference>
<comment type="caution">
    <text evidence="1">The sequence shown here is derived from an EMBL/GenBank/DDBJ whole genome shotgun (WGS) entry which is preliminary data.</text>
</comment>
<name>A0ABW8C9R2_9ACTN</name>
<accession>A0ABW8C9R2</accession>
<dbReference type="EMBL" id="JBITYG010000006">
    <property type="protein sequence ID" value="MFI9103174.1"/>
    <property type="molecule type" value="Genomic_DNA"/>
</dbReference>